<dbReference type="Pfam" id="PF12245">
    <property type="entry name" value="Big_3_2"/>
    <property type="match status" value="2"/>
</dbReference>
<dbReference type="EMBL" id="JBHTJZ010000009">
    <property type="protein sequence ID" value="MFD0959307.1"/>
    <property type="molecule type" value="Genomic_DNA"/>
</dbReference>
<name>A0ABW3HP26_9BACL</name>
<comment type="caution">
    <text evidence="3">The sequence shown here is derived from an EMBL/GenBank/DDBJ whole genome shotgun (WGS) entry which is preliminary data.</text>
</comment>
<feature type="region of interest" description="Disordered" evidence="1">
    <location>
        <begin position="100"/>
        <end position="125"/>
    </location>
</feature>
<evidence type="ECO:0000313" key="4">
    <source>
        <dbReference type="Proteomes" id="UP001596989"/>
    </source>
</evidence>
<evidence type="ECO:0000256" key="1">
    <source>
        <dbReference type="SAM" id="MobiDB-lite"/>
    </source>
</evidence>
<feature type="domain" description="Ig-like" evidence="2">
    <location>
        <begin position="1209"/>
        <end position="1292"/>
    </location>
</feature>
<organism evidence="3 4">
    <name type="scientific">Paenibacillus chungangensis</name>
    <dbReference type="NCBI Taxonomy" id="696535"/>
    <lineage>
        <taxon>Bacteria</taxon>
        <taxon>Bacillati</taxon>
        <taxon>Bacillota</taxon>
        <taxon>Bacilli</taxon>
        <taxon>Bacillales</taxon>
        <taxon>Paenibacillaceae</taxon>
        <taxon>Paenibacillus</taxon>
    </lineage>
</organism>
<protein>
    <submittedName>
        <fullName evidence="3">Ig-like domain repeat protein</fullName>
    </submittedName>
</protein>
<dbReference type="RefSeq" id="WP_377563398.1">
    <property type="nucleotide sequence ID" value="NZ_JBHTJZ010000009.1"/>
</dbReference>
<proteinExistence type="predicted"/>
<accession>A0ABW3HP26</accession>
<keyword evidence="4" id="KW-1185">Reference proteome</keyword>
<evidence type="ECO:0000313" key="3">
    <source>
        <dbReference type="EMBL" id="MFD0959307.1"/>
    </source>
</evidence>
<sequence length="1692" mass="185240">MGNASYSAQNAVVNFQMDTSGFTSSKDGDVTADFGNGDVYLFAGDSMTLTIRVNDNPLLKELASSGHARVDFGWSKLVTVEEGGSWGGIEKNHQKTRADLKINGNTRISDSSTTSSAGSKSGSSSLQVGDVITISIEGFAESTDGPSGVRGLYVRFSDATRPVLSGYSFTGDGAERMNANTGQMELYVKENEYIDLTYKFSEPIRPSTLVPTFSDHFLRHPLFVNPDGTGLPAAGQQQYMMNMTYTSSTLKDMKNKISYRYSGVKYHNSGNLPLAPKMMGTSGAINPIDLTLEEKLKQAQLADAAGNVAFIDLTHTADNTSNAYLRGNAVNPFDYDNSGYRIIVDAVAPKYTKTGNGIQPEILTGVVLNKNDSITFTLQFTEEVVVKRGWNLAQTYLLFSNGMKAYYEQGEGTKTWTFTIGLNEAKSLETPLLKAIALTHDNKGTDTNVLQDYAGNMLIQPANHDGVHQDGDESLLNSKIDWADLSIDQTPPDIAFRFEQGGATASQYEKNGRVTIDATDPNLLVPPLDPVNTGMLRPSKGVYRPSNMTGDQSPAVGLVYYYWSQDGNEPFAGKVGDRFAAIKRYALAAKQPREELYPGEFNLLNLSVVNNKTNLLSPPDEARLPENSGPWYLHAWTADMSWDSARELMQYEKMKSFVQENPAQYAAWKAELPNEASEQDREFHAETKALAAVGQYGDLSLWGLNDFKQDDSNWSYNVTPFLLDNEKPNVVFVGAQNDGTKEVLVSVALTDAHAGVDTAYYQFAAQGEELYEEDWKAINLTNGRAVVSTLGNVFEDGVYTLHVKASDYAGNNVITEMAGKVTVDSTSLVTTSFYPDADAGYAKGHDITFQINGTTLKNNEMAYAITASSVRPANEEAYTKLTGTTVAGGGMQFVIPKDTSKNGIQYVHIVAEPQDESRLYTYVKAYYFDNAAPEITFNRNGSSYPGESQEVTASINEPYSANGLMSKYQWVRDGEAVPEASSGSWLPWPQDGKVSITNEWLADGETADYRLYVYAVDGAGNETMAATDTFRVSKSDTPGPPSSGESNLLYVYNSGGGSFTAIIKLDLDTVDKRGYDYSLSPDGGTSWSRWRSYANFVSLEVPSDDPQLLNMMVKFRKSGGVASAPIALQTDEVSSSEPVYALSSFHTTKDVQSATGVDLQITPGLAVRVIPGDENPVIPERIGNSNTFKIRENGYYSFLLTDMTDETRTDTLYVVVSNIDDTPPTGEAVLLHTQPTNQSVSAKLINTSEPVRILNNEGRNTYTFEENGQFTFEFADEAGNIGTATATVSTIDKEAPDVRIVRSYQYGEDADAVFGTIRNHSGEVVAASGVVLRVEKASPDAKDFFTITGEESAVLRENGEVSFVVSDAFGNTTKVSEVVSHISSAPPQPEMITYTFVDDEGNPISEIERVTINGQTYAKGKLQVTLSGQTTPGNAVFQGMMPVEQQGGGYENQISDNDGNYQLTRTFDRNGSFRIALTDLLGNRTRLPIKVEGLDNTAPELYLNRSVTAIPKGKADFDFRRDLGGYRVLDNVSSPENIEVEIAGLNLNVTGRQQVTYIMTDEVGNQASVTQEVLVLDHDGMLVFANGQFISSALGESGLFNTNHLTFEIDGYNSMVIDGVQRTNEAGTYDILYYSGLFREGQMKYIAHELTYEELVNGNFTVIFPQAGWYTIIVRNQEREREYSTLFITKTE</sequence>
<feature type="domain" description="Ig-like" evidence="2">
    <location>
        <begin position="749"/>
        <end position="813"/>
    </location>
</feature>
<gene>
    <name evidence="3" type="ORF">ACFQ2I_07880</name>
</gene>
<dbReference type="InterPro" id="IPR022038">
    <property type="entry name" value="Ig-like_bact"/>
</dbReference>
<dbReference type="Proteomes" id="UP001596989">
    <property type="component" value="Unassembled WGS sequence"/>
</dbReference>
<evidence type="ECO:0000259" key="2">
    <source>
        <dbReference type="Pfam" id="PF12245"/>
    </source>
</evidence>
<reference evidence="4" key="1">
    <citation type="journal article" date="2019" name="Int. J. Syst. Evol. Microbiol.">
        <title>The Global Catalogue of Microorganisms (GCM) 10K type strain sequencing project: providing services to taxonomists for standard genome sequencing and annotation.</title>
        <authorList>
            <consortium name="The Broad Institute Genomics Platform"/>
            <consortium name="The Broad Institute Genome Sequencing Center for Infectious Disease"/>
            <person name="Wu L."/>
            <person name="Ma J."/>
        </authorList>
    </citation>
    <scope>NUCLEOTIDE SEQUENCE [LARGE SCALE GENOMIC DNA]</scope>
    <source>
        <strain evidence="4">CCUG 59129</strain>
    </source>
</reference>
<feature type="compositionally biased region" description="Low complexity" evidence="1">
    <location>
        <begin position="109"/>
        <end position="125"/>
    </location>
</feature>